<keyword evidence="5" id="KW-0210">Decarboxylase</keyword>
<evidence type="ECO:0000313" key="10">
    <source>
        <dbReference type="Proteomes" id="UP000186609"/>
    </source>
</evidence>
<evidence type="ECO:0000256" key="4">
    <source>
        <dbReference type="ARBA" id="ARBA00022631"/>
    </source>
</evidence>
<organism evidence="9 10">
    <name type="scientific">Rhodoferax koreensis</name>
    <dbReference type="NCBI Taxonomy" id="1842727"/>
    <lineage>
        <taxon>Bacteria</taxon>
        <taxon>Pseudomonadati</taxon>
        <taxon>Pseudomonadota</taxon>
        <taxon>Betaproteobacteria</taxon>
        <taxon>Burkholderiales</taxon>
        <taxon>Comamonadaceae</taxon>
        <taxon>Rhodoferax</taxon>
    </lineage>
</organism>
<evidence type="ECO:0000256" key="1">
    <source>
        <dbReference type="ARBA" id="ARBA00001163"/>
    </source>
</evidence>
<dbReference type="PANTHER" id="PTHR43466">
    <property type="entry name" value="2-OXO-4-HYDROXY-4-CARBOXY-5-UREIDOIMIDAZOLINE DECARBOXYLASE-RELATED"/>
    <property type="match status" value="1"/>
</dbReference>
<dbReference type="Gene3D" id="1.10.3330.10">
    <property type="entry name" value="Oxo-4-hydroxy-4-carboxy-5-ureidoimidazoline decarboxylase"/>
    <property type="match status" value="1"/>
</dbReference>
<accession>A0A1P8K1F1</accession>
<dbReference type="UniPathway" id="UPA00394">
    <property type="reaction ID" value="UER00652"/>
</dbReference>
<dbReference type="InterPro" id="IPR017580">
    <property type="entry name" value="OHCU_decarboxylase-1"/>
</dbReference>
<dbReference type="InterPro" id="IPR036778">
    <property type="entry name" value="OHCU_decarboxylase_sf"/>
</dbReference>
<dbReference type="KEGG" id="rhy:RD110_23740"/>
<sequence>MTTLAELNQCDEDAFVASLGSVFEHSPWVARAVAGQRPFASAQALHDAMLGVIRAQPAQQLAEFLSVHPELAGSQARAGTMTADSISEQGALALDNLGNAENGRWDALNTAYRRKFGFPFILCVRRHTRASALRRFEARLHNEPAAEMRAAVDEIALVSRLRLAARIADHGMPQLHGQLTIQVLDGTRDRPAAEMHVELAEVGPDGRRSLLRSTTTGHDGGTREPLLGGQPLRIGQYELCFHVGDYFRGRGEAGAPVLDVVPVAFTLQEAERHYHVPLEVSPSAYRAKVVAAD</sequence>
<name>A0A1P8K1F1_9BURK</name>
<dbReference type="InterPro" id="IPR000895">
    <property type="entry name" value="Transthyretin/HIU_hydrolase"/>
</dbReference>
<dbReference type="NCBIfam" id="TIGR03164">
    <property type="entry name" value="UHCUDC"/>
    <property type="match status" value="1"/>
</dbReference>
<gene>
    <name evidence="9" type="ORF">RD110_23740</name>
</gene>
<dbReference type="InterPro" id="IPR023416">
    <property type="entry name" value="Transthyretin/HIU_hydrolase_d"/>
</dbReference>
<dbReference type="SUPFAM" id="SSF49472">
    <property type="entry name" value="Transthyretin (synonym: prealbumin)"/>
    <property type="match status" value="1"/>
</dbReference>
<keyword evidence="4" id="KW-0659">Purine metabolism</keyword>
<dbReference type="AlphaFoldDB" id="A0A1P8K1F1"/>
<evidence type="ECO:0000259" key="7">
    <source>
        <dbReference type="Pfam" id="PF00576"/>
    </source>
</evidence>
<feature type="domain" description="Transthyretin/hydroxyisourate hydrolase" evidence="7">
    <location>
        <begin position="179"/>
        <end position="285"/>
    </location>
</feature>
<dbReference type="PRINTS" id="PR00189">
    <property type="entry name" value="TRNSTHYRETIN"/>
</dbReference>
<dbReference type="InterPro" id="IPR018020">
    <property type="entry name" value="OHCU_decarboxylase"/>
</dbReference>
<comment type="catalytic activity">
    <reaction evidence="1">
        <text>5-hydroxy-2-oxo-4-ureido-2,5-dihydro-1H-imidazole-5-carboxylate + H(+) = (S)-allantoin + CO2</text>
        <dbReference type="Rhea" id="RHEA:26301"/>
        <dbReference type="ChEBI" id="CHEBI:15378"/>
        <dbReference type="ChEBI" id="CHEBI:15678"/>
        <dbReference type="ChEBI" id="CHEBI:16526"/>
        <dbReference type="ChEBI" id="CHEBI:58639"/>
        <dbReference type="EC" id="4.1.1.97"/>
    </reaction>
</comment>
<dbReference type="GO" id="GO:0006144">
    <property type="term" value="P:purine nucleobase metabolic process"/>
    <property type="evidence" value="ECO:0007669"/>
    <property type="project" value="UniProtKB-KW"/>
</dbReference>
<keyword evidence="6" id="KW-0456">Lyase</keyword>
<proteinExistence type="predicted"/>
<evidence type="ECO:0000256" key="2">
    <source>
        <dbReference type="ARBA" id="ARBA00004754"/>
    </source>
</evidence>
<protein>
    <recommendedName>
        <fullName evidence="3">2-oxo-4-hydroxy-4-carboxy-5-ureidoimidazoline decarboxylase</fullName>
        <ecNumber evidence="3">4.1.1.97</ecNumber>
    </recommendedName>
</protein>
<dbReference type="InterPro" id="IPR036817">
    <property type="entry name" value="Transthyretin/HIU_hydrolase_sf"/>
</dbReference>
<dbReference type="RefSeq" id="WP_076202631.1">
    <property type="nucleotide sequence ID" value="NZ_CP019236.1"/>
</dbReference>
<reference evidence="9 10" key="1">
    <citation type="submission" date="2017-01" db="EMBL/GenBank/DDBJ databases">
        <authorList>
            <person name="Mah S.A."/>
            <person name="Swanson W.J."/>
            <person name="Moy G.W."/>
            <person name="Vacquier V.D."/>
        </authorList>
    </citation>
    <scope>NUCLEOTIDE SEQUENCE [LARGE SCALE GENOMIC DNA]</scope>
    <source>
        <strain evidence="9 10">DCY110</strain>
    </source>
</reference>
<evidence type="ECO:0000256" key="5">
    <source>
        <dbReference type="ARBA" id="ARBA00022793"/>
    </source>
</evidence>
<dbReference type="EC" id="4.1.1.97" evidence="3"/>
<dbReference type="GO" id="GO:0019628">
    <property type="term" value="P:urate catabolic process"/>
    <property type="evidence" value="ECO:0007669"/>
    <property type="project" value="UniProtKB-UniPathway"/>
</dbReference>
<feature type="domain" description="Oxo-4-hydroxy-4-carboxy-5-ureidoimidazoline decarboxylase" evidence="8">
    <location>
        <begin position="8"/>
        <end position="164"/>
    </location>
</feature>
<comment type="pathway">
    <text evidence="2">Purine metabolism; urate degradation; (S)-allantoin from urate: step 3/3.</text>
</comment>
<evidence type="ECO:0000256" key="6">
    <source>
        <dbReference type="ARBA" id="ARBA00023239"/>
    </source>
</evidence>
<dbReference type="GO" id="GO:0000255">
    <property type="term" value="P:allantoin metabolic process"/>
    <property type="evidence" value="ECO:0007669"/>
    <property type="project" value="InterPro"/>
</dbReference>
<dbReference type="PANTHER" id="PTHR43466:SF1">
    <property type="entry name" value="2-OXO-4-HYDROXY-4-CARBOXY-5-UREIDOIMIDAZOLINE DECARBOXYLASE-RELATED"/>
    <property type="match status" value="1"/>
</dbReference>
<evidence type="ECO:0000259" key="8">
    <source>
        <dbReference type="Pfam" id="PF09349"/>
    </source>
</evidence>
<dbReference type="SUPFAM" id="SSF158694">
    <property type="entry name" value="UraD-Like"/>
    <property type="match status" value="1"/>
</dbReference>
<dbReference type="Proteomes" id="UP000186609">
    <property type="component" value="Chromosome"/>
</dbReference>
<evidence type="ECO:0000256" key="3">
    <source>
        <dbReference type="ARBA" id="ARBA00012257"/>
    </source>
</evidence>
<evidence type="ECO:0000313" key="9">
    <source>
        <dbReference type="EMBL" id="APW39842.1"/>
    </source>
</evidence>
<dbReference type="Gene3D" id="2.60.40.180">
    <property type="entry name" value="Transthyretin/hydroxyisourate hydrolase domain"/>
    <property type="match status" value="1"/>
</dbReference>
<keyword evidence="10" id="KW-1185">Reference proteome</keyword>
<dbReference type="EMBL" id="CP019236">
    <property type="protein sequence ID" value="APW39842.1"/>
    <property type="molecule type" value="Genomic_DNA"/>
</dbReference>
<dbReference type="Pfam" id="PF09349">
    <property type="entry name" value="OHCU_decarbox"/>
    <property type="match status" value="1"/>
</dbReference>
<dbReference type="Pfam" id="PF00576">
    <property type="entry name" value="Transthyretin"/>
    <property type="match status" value="1"/>
</dbReference>
<dbReference type="STRING" id="1842727.RD110_23740"/>
<dbReference type="GO" id="GO:0051997">
    <property type="term" value="F:2-oxo-4-hydroxy-4-carboxy-5-ureidoimidazoline decarboxylase activity"/>
    <property type="evidence" value="ECO:0007669"/>
    <property type="project" value="UniProtKB-EC"/>
</dbReference>